<feature type="transmembrane region" description="Helical" evidence="6">
    <location>
        <begin position="318"/>
        <end position="341"/>
    </location>
</feature>
<dbReference type="Pfam" id="PF07690">
    <property type="entry name" value="MFS_1"/>
    <property type="match status" value="1"/>
</dbReference>
<feature type="transmembrane region" description="Helical" evidence="6">
    <location>
        <begin position="166"/>
        <end position="186"/>
    </location>
</feature>
<dbReference type="Proteomes" id="UP000831390">
    <property type="component" value="Chromosome"/>
</dbReference>
<evidence type="ECO:0000256" key="1">
    <source>
        <dbReference type="ARBA" id="ARBA00004141"/>
    </source>
</evidence>
<dbReference type="InterPro" id="IPR011701">
    <property type="entry name" value="MFS"/>
</dbReference>
<feature type="domain" description="Major facilitator superfamily (MFS) profile" evidence="7">
    <location>
        <begin position="8"/>
        <end position="404"/>
    </location>
</feature>
<feature type="transmembrane region" description="Helical" evidence="6">
    <location>
        <begin position="226"/>
        <end position="246"/>
    </location>
</feature>
<comment type="subcellular location">
    <subcellularLocation>
        <location evidence="1">Membrane</location>
        <topology evidence="1">Multi-pass membrane protein</topology>
    </subcellularLocation>
</comment>
<keyword evidence="3 6" id="KW-0812">Transmembrane</keyword>
<evidence type="ECO:0000313" key="8">
    <source>
        <dbReference type="EMBL" id="UOE32263.1"/>
    </source>
</evidence>
<feature type="transmembrane region" description="Helical" evidence="6">
    <location>
        <begin position="42"/>
        <end position="62"/>
    </location>
</feature>
<evidence type="ECO:0000256" key="5">
    <source>
        <dbReference type="ARBA" id="ARBA00023136"/>
    </source>
</evidence>
<keyword evidence="4 6" id="KW-1133">Transmembrane helix</keyword>
<evidence type="ECO:0000259" key="7">
    <source>
        <dbReference type="PROSITE" id="PS50850"/>
    </source>
</evidence>
<dbReference type="RefSeq" id="WP_243510383.1">
    <property type="nucleotide sequence ID" value="NZ_CP094534.1"/>
</dbReference>
<dbReference type="InterPro" id="IPR036259">
    <property type="entry name" value="MFS_trans_sf"/>
</dbReference>
<keyword evidence="9" id="KW-1185">Reference proteome</keyword>
<dbReference type="PRINTS" id="PR01035">
    <property type="entry name" value="TCRTETA"/>
</dbReference>
<keyword evidence="2" id="KW-0813">Transport</keyword>
<keyword evidence="5 6" id="KW-0472">Membrane</keyword>
<name>A0ABY4B3A9_9BACT</name>
<protein>
    <submittedName>
        <fullName evidence="8">MFS transporter</fullName>
    </submittedName>
</protein>
<dbReference type="PANTHER" id="PTHR23504">
    <property type="entry name" value="MAJOR FACILITATOR SUPERFAMILY DOMAIN-CONTAINING PROTEIN 10"/>
    <property type="match status" value="1"/>
</dbReference>
<evidence type="ECO:0000256" key="6">
    <source>
        <dbReference type="SAM" id="Phobius"/>
    </source>
</evidence>
<evidence type="ECO:0000256" key="4">
    <source>
        <dbReference type="ARBA" id="ARBA00022989"/>
    </source>
</evidence>
<accession>A0ABY4B3A9</accession>
<dbReference type="Gene3D" id="1.20.1250.20">
    <property type="entry name" value="MFS general substrate transporter like domains"/>
    <property type="match status" value="1"/>
</dbReference>
<feature type="transmembrane region" description="Helical" evidence="6">
    <location>
        <begin position="12"/>
        <end position="30"/>
    </location>
</feature>
<gene>
    <name evidence="8" type="ORF">MTP16_14100</name>
</gene>
<dbReference type="SUPFAM" id="SSF103473">
    <property type="entry name" value="MFS general substrate transporter"/>
    <property type="match status" value="1"/>
</dbReference>
<dbReference type="PROSITE" id="PS50850">
    <property type="entry name" value="MFS"/>
    <property type="match status" value="1"/>
</dbReference>
<dbReference type="EMBL" id="CP094534">
    <property type="protein sequence ID" value="UOE32263.1"/>
    <property type="molecule type" value="Genomic_DNA"/>
</dbReference>
<feature type="transmembrane region" description="Helical" evidence="6">
    <location>
        <begin position="294"/>
        <end position="312"/>
    </location>
</feature>
<dbReference type="InterPro" id="IPR020846">
    <property type="entry name" value="MFS_dom"/>
</dbReference>
<evidence type="ECO:0000313" key="9">
    <source>
        <dbReference type="Proteomes" id="UP000831390"/>
    </source>
</evidence>
<feature type="transmembrane region" description="Helical" evidence="6">
    <location>
        <begin position="384"/>
        <end position="400"/>
    </location>
</feature>
<feature type="transmembrane region" description="Helical" evidence="6">
    <location>
        <begin position="353"/>
        <end position="378"/>
    </location>
</feature>
<organism evidence="8 9">
    <name type="scientific">Hymenobacter monticola</name>
    <dbReference type="NCBI Taxonomy" id="1705399"/>
    <lineage>
        <taxon>Bacteria</taxon>
        <taxon>Pseudomonadati</taxon>
        <taxon>Bacteroidota</taxon>
        <taxon>Cytophagia</taxon>
        <taxon>Cytophagales</taxon>
        <taxon>Hymenobacteraceae</taxon>
        <taxon>Hymenobacter</taxon>
    </lineage>
</organism>
<evidence type="ECO:0000256" key="2">
    <source>
        <dbReference type="ARBA" id="ARBA00022448"/>
    </source>
</evidence>
<sequence>MPPLPRRTLPLLYAIILVDVVVGAAIGPVLPEFVRGLRQPQLWLSVGTGLFLGVQLFSAPLLGRLGDGYGRRPIFLLSALGTLLANALLLPVRAGLYFVNRVSDGLTNGMYATVRSAITDSSRPEQLFRNLGIEGAIISLGFVLGPMASGLLLTSLQVPAGLQATYVVRLALALAALNVLLTLWLPETHRQRNGVRGTELRAELALAINPLTLWARLREKNRQNPGIRRIVLTQVALTLSTGYYFYFVPFASLGPLHLDARSISYFFMYFGALSVVLNYGFYAYLADRINQRRAIVWLAALGVPVLAGYGLIGTSKTALYVLVTIDCLTLSLIQGLLEGLLAHRTTEADRGEIFGLNQAFQGLASFGTTLVFGALSVLDLRLPWAWFALCLAAVAGLAAHKGEK</sequence>
<dbReference type="PANTHER" id="PTHR23504:SF15">
    <property type="entry name" value="MAJOR FACILITATOR SUPERFAMILY (MFS) PROFILE DOMAIN-CONTAINING PROTEIN"/>
    <property type="match status" value="1"/>
</dbReference>
<proteinExistence type="predicted"/>
<reference evidence="8 9" key="1">
    <citation type="submission" date="2022-03" db="EMBL/GenBank/DDBJ databases">
        <title>Hymenobactersp. isolated from the air.</title>
        <authorList>
            <person name="Won M."/>
            <person name="Kwon S.-W."/>
        </authorList>
    </citation>
    <scope>NUCLEOTIDE SEQUENCE [LARGE SCALE GENOMIC DNA]</scope>
    <source>
        <strain evidence="8 9">KACC 22596</strain>
    </source>
</reference>
<evidence type="ECO:0000256" key="3">
    <source>
        <dbReference type="ARBA" id="ARBA00022692"/>
    </source>
</evidence>
<dbReference type="InterPro" id="IPR001958">
    <property type="entry name" value="Tet-R_TetA/multi-R_MdtG-like"/>
</dbReference>
<feature type="transmembrane region" description="Helical" evidence="6">
    <location>
        <begin position="266"/>
        <end position="285"/>
    </location>
</feature>
<feature type="transmembrane region" description="Helical" evidence="6">
    <location>
        <begin position="131"/>
        <end position="154"/>
    </location>
</feature>
<feature type="transmembrane region" description="Helical" evidence="6">
    <location>
        <begin position="74"/>
        <end position="92"/>
    </location>
</feature>